<feature type="domain" description="C2H2-type" evidence="12">
    <location>
        <begin position="342"/>
        <end position="369"/>
    </location>
</feature>
<dbReference type="GO" id="GO:0005654">
    <property type="term" value="C:nucleoplasm"/>
    <property type="evidence" value="ECO:0007669"/>
    <property type="project" value="TreeGrafter"/>
</dbReference>
<dbReference type="FunFam" id="3.30.160.60:FF:000303">
    <property type="entry name" value="Zinc finger protein 41"/>
    <property type="match status" value="1"/>
</dbReference>
<dbReference type="GO" id="GO:0008270">
    <property type="term" value="F:zinc ion binding"/>
    <property type="evidence" value="ECO:0007669"/>
    <property type="project" value="UniProtKB-KW"/>
</dbReference>
<dbReference type="PROSITE" id="PS50157">
    <property type="entry name" value="ZINC_FINGER_C2H2_2"/>
    <property type="match status" value="10"/>
</dbReference>
<feature type="domain" description="C2H2-type" evidence="12">
    <location>
        <begin position="478"/>
        <end position="505"/>
    </location>
</feature>
<dbReference type="PANTHER" id="PTHR24399">
    <property type="entry name" value="ZINC FINGER AND BTB DOMAIN-CONTAINING"/>
    <property type="match status" value="1"/>
</dbReference>
<dbReference type="InterPro" id="IPR036236">
    <property type="entry name" value="Znf_C2H2_sf"/>
</dbReference>
<evidence type="ECO:0000256" key="8">
    <source>
        <dbReference type="ARBA" id="ARBA00023163"/>
    </source>
</evidence>
<dbReference type="FunFam" id="3.30.160.60:FF:001465">
    <property type="entry name" value="Zinc finger protein 560"/>
    <property type="match status" value="1"/>
</dbReference>
<dbReference type="AlphaFoldDB" id="A0A182SE54"/>
<dbReference type="FunFam" id="3.30.160.60:FF:000557">
    <property type="entry name" value="zinc finger and SCAN domain-containing protein 29"/>
    <property type="match status" value="1"/>
</dbReference>
<proteinExistence type="predicted"/>
<dbReference type="Pfam" id="PF00096">
    <property type="entry name" value="zf-C2H2"/>
    <property type="match status" value="6"/>
</dbReference>
<reference evidence="14" key="1">
    <citation type="submission" date="2013-09" db="EMBL/GenBank/DDBJ databases">
        <title>The Genome Sequence of Anopheles maculatus species B.</title>
        <authorList>
            <consortium name="The Broad Institute Genomics Platform"/>
            <person name="Neafsey D.E."/>
            <person name="Besansky N."/>
            <person name="Howell P."/>
            <person name="Walton C."/>
            <person name="Young S.K."/>
            <person name="Zeng Q."/>
            <person name="Gargeya S."/>
            <person name="Fitzgerald M."/>
            <person name="Haas B."/>
            <person name="Abouelleil A."/>
            <person name="Allen A.W."/>
            <person name="Alvarado L."/>
            <person name="Arachchi H.M."/>
            <person name="Berlin A.M."/>
            <person name="Chapman S.B."/>
            <person name="Gainer-Dewar J."/>
            <person name="Goldberg J."/>
            <person name="Griggs A."/>
            <person name="Gujja S."/>
            <person name="Hansen M."/>
            <person name="Howarth C."/>
            <person name="Imamovic A."/>
            <person name="Ireland A."/>
            <person name="Larimer J."/>
            <person name="McCowan C."/>
            <person name="Murphy C."/>
            <person name="Pearson M."/>
            <person name="Poon T.W."/>
            <person name="Priest M."/>
            <person name="Roberts A."/>
            <person name="Saif S."/>
            <person name="Shea T."/>
            <person name="Sisk P."/>
            <person name="Sykes S."/>
            <person name="Wortman J."/>
            <person name="Nusbaum C."/>
            <person name="Birren B."/>
        </authorList>
    </citation>
    <scope>NUCLEOTIDE SEQUENCE [LARGE SCALE GENOMIC DNA]</scope>
    <source>
        <strain evidence="14">maculatus3</strain>
    </source>
</reference>
<dbReference type="EnsemblMetazoa" id="AMAM004954-RA">
    <property type="protein sequence ID" value="AMAM004954-PA"/>
    <property type="gene ID" value="AMAM004954"/>
</dbReference>
<evidence type="ECO:0000256" key="2">
    <source>
        <dbReference type="ARBA" id="ARBA00022723"/>
    </source>
</evidence>
<sequence length="520" mass="59383">MATIAICDTDMMYEMYNRLLSQDNRNKARLVIVYVPHTVEYTPAVQFSSLEYLTVSFNDMESDDDSTDNAKSIAVMAPEAVSRNAAMQDKLMQHIMKDDLLLQNSVGKLNSQMEPLENGDELPVVFDCDINAAEYVPISSEIVLEDSSSSFDEGIGLSNTEDSSDDQASAKTNAPDSSKSMNAPESKDYIRKQKKNKSKCYQCEICDERFTMKKHLREHHVSRHPGQNCNKCAVCEKTFKLRSNLRQHLRIHTGERPFRCDICCKTFVQGSALTVHRELHKEQRDYECPVCKKAFKSKFAFKKHEKVHIGLRPFKCDECGKSFTQSCNLKAHQKLHTGNHAYQCTTCSKTFRFKSHYQDHLMTHTKEKKYCCGQCGRTFAYKNSFQRHTQIHRDEAQHHCAGCGKQFSKLSHLTFHHKSHGCVRGTVAREGIGATSAPKNLTCDICSSVFERPDALLAHRRELHSAEDSVREKGRSRYKCVICSKSFREEKELRTHFKLHEADDCPFQCGMCGILNLNHT</sequence>
<evidence type="ECO:0000256" key="4">
    <source>
        <dbReference type="ARBA" id="ARBA00022771"/>
    </source>
</evidence>
<name>A0A182SE54_9DIPT</name>
<feature type="domain" description="C2H2-type" evidence="12">
    <location>
        <begin position="398"/>
        <end position="420"/>
    </location>
</feature>
<evidence type="ECO:0000256" key="3">
    <source>
        <dbReference type="ARBA" id="ARBA00022737"/>
    </source>
</evidence>
<dbReference type="GO" id="GO:0001227">
    <property type="term" value="F:DNA-binding transcription repressor activity, RNA polymerase II-specific"/>
    <property type="evidence" value="ECO:0007669"/>
    <property type="project" value="TreeGrafter"/>
</dbReference>
<evidence type="ECO:0000259" key="12">
    <source>
        <dbReference type="PROSITE" id="PS50157"/>
    </source>
</evidence>
<evidence type="ECO:0000256" key="7">
    <source>
        <dbReference type="ARBA" id="ARBA00023125"/>
    </source>
</evidence>
<keyword evidence="5" id="KW-0862">Zinc</keyword>
<keyword evidence="9" id="KW-0539">Nucleus</keyword>
<dbReference type="SMART" id="SM00355">
    <property type="entry name" value="ZnF_C2H2"/>
    <property type="match status" value="10"/>
</dbReference>
<dbReference type="InterPro" id="IPR013087">
    <property type="entry name" value="Znf_C2H2_type"/>
</dbReference>
<evidence type="ECO:0000256" key="1">
    <source>
        <dbReference type="ARBA" id="ARBA00004123"/>
    </source>
</evidence>
<keyword evidence="3" id="KW-0677">Repeat</keyword>
<dbReference type="Proteomes" id="UP000075901">
    <property type="component" value="Unassembled WGS sequence"/>
</dbReference>
<keyword evidence="14" id="KW-1185">Reference proteome</keyword>
<dbReference type="Pfam" id="PF13912">
    <property type="entry name" value="zf-C2H2_6"/>
    <property type="match status" value="3"/>
</dbReference>
<feature type="compositionally biased region" description="Polar residues" evidence="11">
    <location>
        <begin position="157"/>
        <end position="183"/>
    </location>
</feature>
<dbReference type="VEuPathDB" id="VectorBase:AMAM004954"/>
<dbReference type="PANTHER" id="PTHR24399:SF70">
    <property type="entry name" value="C2H2-TYPE DOMAIN-CONTAINING PROTEIN"/>
    <property type="match status" value="1"/>
</dbReference>
<keyword evidence="4 10" id="KW-0863">Zinc-finger</keyword>
<accession>A0A182SE54</accession>
<feature type="domain" description="C2H2-type" evidence="12">
    <location>
        <begin position="286"/>
        <end position="313"/>
    </location>
</feature>
<keyword evidence="2" id="KW-0479">Metal-binding</keyword>
<keyword evidence="8" id="KW-0804">Transcription</keyword>
<evidence type="ECO:0000256" key="6">
    <source>
        <dbReference type="ARBA" id="ARBA00023015"/>
    </source>
</evidence>
<keyword evidence="6" id="KW-0805">Transcription regulation</keyword>
<dbReference type="Gene3D" id="3.30.160.60">
    <property type="entry name" value="Classic Zinc Finger"/>
    <property type="match status" value="8"/>
</dbReference>
<dbReference type="PROSITE" id="PS00028">
    <property type="entry name" value="ZINC_FINGER_C2H2_1"/>
    <property type="match status" value="10"/>
</dbReference>
<dbReference type="SUPFAM" id="SSF57667">
    <property type="entry name" value="beta-beta-alpha zinc fingers"/>
    <property type="match status" value="5"/>
</dbReference>
<feature type="domain" description="C2H2-type" evidence="12">
    <location>
        <begin position="370"/>
        <end position="397"/>
    </location>
</feature>
<evidence type="ECO:0000256" key="5">
    <source>
        <dbReference type="ARBA" id="ARBA00022833"/>
    </source>
</evidence>
<evidence type="ECO:0000256" key="10">
    <source>
        <dbReference type="PROSITE-ProRule" id="PRU00042"/>
    </source>
</evidence>
<feature type="region of interest" description="Disordered" evidence="11">
    <location>
        <begin position="153"/>
        <end position="193"/>
    </location>
</feature>
<feature type="domain" description="C2H2-type" evidence="12">
    <location>
        <begin position="314"/>
        <end position="341"/>
    </location>
</feature>
<evidence type="ECO:0000256" key="9">
    <source>
        <dbReference type="ARBA" id="ARBA00023242"/>
    </source>
</evidence>
<comment type="subcellular location">
    <subcellularLocation>
        <location evidence="1">Nucleus</location>
    </subcellularLocation>
</comment>
<feature type="domain" description="C2H2-type" evidence="12">
    <location>
        <begin position="441"/>
        <end position="469"/>
    </location>
</feature>
<keyword evidence="7" id="KW-0238">DNA-binding</keyword>
<feature type="domain" description="C2H2-type" evidence="12">
    <location>
        <begin position="230"/>
        <end position="257"/>
    </location>
</feature>
<evidence type="ECO:0000256" key="11">
    <source>
        <dbReference type="SAM" id="MobiDB-lite"/>
    </source>
</evidence>
<feature type="domain" description="C2H2-type" evidence="12">
    <location>
        <begin position="258"/>
        <end position="285"/>
    </location>
</feature>
<evidence type="ECO:0000313" key="14">
    <source>
        <dbReference type="Proteomes" id="UP000075901"/>
    </source>
</evidence>
<evidence type="ECO:0000313" key="13">
    <source>
        <dbReference type="EnsemblMetazoa" id="AMAM004954-PA"/>
    </source>
</evidence>
<dbReference type="GO" id="GO:0000978">
    <property type="term" value="F:RNA polymerase II cis-regulatory region sequence-specific DNA binding"/>
    <property type="evidence" value="ECO:0007669"/>
    <property type="project" value="TreeGrafter"/>
</dbReference>
<reference evidence="13" key="2">
    <citation type="submission" date="2020-05" db="UniProtKB">
        <authorList>
            <consortium name="EnsemblMetazoa"/>
        </authorList>
    </citation>
    <scope>IDENTIFICATION</scope>
    <source>
        <strain evidence="13">maculatus3</strain>
    </source>
</reference>
<organism evidence="13 14">
    <name type="scientific">Anopheles maculatus</name>
    <dbReference type="NCBI Taxonomy" id="74869"/>
    <lineage>
        <taxon>Eukaryota</taxon>
        <taxon>Metazoa</taxon>
        <taxon>Ecdysozoa</taxon>
        <taxon>Arthropoda</taxon>
        <taxon>Hexapoda</taxon>
        <taxon>Insecta</taxon>
        <taxon>Pterygota</taxon>
        <taxon>Neoptera</taxon>
        <taxon>Endopterygota</taxon>
        <taxon>Diptera</taxon>
        <taxon>Nematocera</taxon>
        <taxon>Culicoidea</taxon>
        <taxon>Culicidae</taxon>
        <taxon>Anophelinae</taxon>
        <taxon>Anopheles</taxon>
        <taxon>Anopheles maculatus group</taxon>
    </lineage>
</organism>
<protein>
    <recommendedName>
        <fullName evidence="12">C2H2-type domain-containing protein</fullName>
    </recommendedName>
</protein>
<feature type="domain" description="C2H2-type" evidence="12">
    <location>
        <begin position="201"/>
        <end position="229"/>
    </location>
</feature>